<keyword evidence="15 20" id="KW-1133">Transmembrane helix</keyword>
<keyword evidence="10" id="KW-0732">Signal</keyword>
<dbReference type="EC" id="2.7.11.30" evidence="5"/>
<evidence type="ECO:0000256" key="17">
    <source>
        <dbReference type="ARBA" id="ARBA00023170"/>
    </source>
</evidence>
<proteinExistence type="inferred from homology"/>
<feature type="region of interest" description="Disordered" evidence="19">
    <location>
        <begin position="12"/>
        <end position="34"/>
    </location>
</feature>
<keyword evidence="14" id="KW-0460">Magnesium</keyword>
<keyword evidence="8 20" id="KW-0812">Transmembrane</keyword>
<dbReference type="FunFam" id="3.30.200.20:FF:000064">
    <property type="entry name" value="Receptor protein serine/threonine kinase"/>
    <property type="match status" value="1"/>
</dbReference>
<keyword evidence="16 20" id="KW-0472">Membrane</keyword>
<dbReference type="CDD" id="cd23600">
    <property type="entry name" value="TFP_LU_ECD_Sax"/>
    <property type="match status" value="1"/>
</dbReference>
<comment type="caution">
    <text evidence="23">The sequence shown here is derived from an EMBL/GenBank/DDBJ whole genome shotgun (WGS) entry which is preliminary data.</text>
</comment>
<keyword evidence="9" id="KW-0479">Metal-binding</keyword>
<dbReference type="InterPro" id="IPR001245">
    <property type="entry name" value="Ser-Thr/Tyr_kinase_cat_dom"/>
</dbReference>
<dbReference type="GO" id="GO:0005524">
    <property type="term" value="F:ATP binding"/>
    <property type="evidence" value="ECO:0007669"/>
    <property type="project" value="UniProtKB-UniRule"/>
</dbReference>
<feature type="transmembrane region" description="Helical" evidence="20">
    <location>
        <begin position="167"/>
        <end position="193"/>
    </location>
</feature>
<dbReference type="EMBL" id="VIIS01001277">
    <property type="protein sequence ID" value="KAF0300223.1"/>
    <property type="molecule type" value="Genomic_DNA"/>
</dbReference>
<dbReference type="Gene3D" id="2.10.60.10">
    <property type="entry name" value="CD59"/>
    <property type="match status" value="1"/>
</dbReference>
<evidence type="ECO:0000256" key="5">
    <source>
        <dbReference type="ARBA" id="ARBA00012401"/>
    </source>
</evidence>
<comment type="cofactor">
    <cofactor evidence="2">
        <name>Mg(2+)</name>
        <dbReference type="ChEBI" id="CHEBI:18420"/>
    </cofactor>
</comment>
<dbReference type="PANTHER" id="PTHR23255:SF72">
    <property type="entry name" value="RECEPTOR PROTEIN SERINE_THREONINE KINASE"/>
    <property type="match status" value="1"/>
</dbReference>
<comment type="similarity">
    <text evidence="4">Belongs to the protein kinase superfamily. TKL Ser/Thr protein kinase family. TGFB receptor subfamily.</text>
</comment>
<evidence type="ECO:0000256" key="9">
    <source>
        <dbReference type="ARBA" id="ARBA00022723"/>
    </source>
</evidence>
<evidence type="ECO:0000256" key="6">
    <source>
        <dbReference type="ARBA" id="ARBA00022527"/>
    </source>
</evidence>
<evidence type="ECO:0000256" key="7">
    <source>
        <dbReference type="ARBA" id="ARBA00022679"/>
    </source>
</evidence>
<evidence type="ECO:0000256" key="3">
    <source>
        <dbReference type="ARBA" id="ARBA00004479"/>
    </source>
</evidence>
<keyword evidence="17 23" id="KW-0675">Receptor</keyword>
<evidence type="ECO:0000256" key="1">
    <source>
        <dbReference type="ARBA" id="ARBA00001936"/>
    </source>
</evidence>
<dbReference type="InterPro" id="IPR000719">
    <property type="entry name" value="Prot_kinase_dom"/>
</dbReference>
<dbReference type="PROSITE" id="PS50011">
    <property type="entry name" value="PROTEIN_KINASE_DOM"/>
    <property type="match status" value="1"/>
</dbReference>
<dbReference type="OrthoDB" id="69842at2759"/>
<accession>A0A6A4W2T7</accession>
<evidence type="ECO:0000256" key="10">
    <source>
        <dbReference type="ARBA" id="ARBA00022729"/>
    </source>
</evidence>
<gene>
    <name evidence="23" type="primary">ACVR1_1</name>
    <name evidence="23" type="ORF">FJT64_027256</name>
</gene>
<sequence>MFADRPAAAAMDAADAVSPPPLHPELNGTAEPGGSLLDRLSHSSVLAKMALDKFGCWQCSHPCESVVQCHDAVRCFSAVDRSMDYGGLVHRSRGCLTSVDHALMLCQTNRFSRTGRVPEQPSVQYAIHCCEGNNCNDGAFPALPELPEITDDVETSSTAGGGRQAAYYGPLVAAALGPVLVLLAVLLLLALLWRARRRRRHRLRAHPHSEAQKPMLGSSQMLDDDMIRARQAGDSTLREVLEHSMTSGSGSGLPLLIQRTLAKEITLENCVGYGRYGQVWRGVWQGEHVAVKIFYSRDEASWARETQIYNTTMLRHSNILGYLGSDMGSRNSCTQLLLVAHYHPLGSLYDFLNRQTLSLEQTLQVLISTVNGINHLHSELHGTQGKPAIAHRDIKTKNILVKNNGECAIADLGLAVTQQGGHIDLGSNLRVGTRRYMAPEVLDESLNPEVFEAFLKSDMYALGLVLWEVTRRCSSSGRAEPYWSPYQDVVTPDPGFDEMKKIVCVDQHRGPAITPTPGGSGHPTLVGIARLMRECWHHNALVRLSALRLKKSLVRLQGAIKSDNLKADL</sequence>
<dbReference type="PROSITE" id="PS51256">
    <property type="entry name" value="GS"/>
    <property type="match status" value="1"/>
</dbReference>
<keyword evidence="7" id="KW-0808">Transferase</keyword>
<organism evidence="23 24">
    <name type="scientific">Amphibalanus amphitrite</name>
    <name type="common">Striped barnacle</name>
    <name type="synonym">Balanus amphitrite</name>
    <dbReference type="NCBI Taxonomy" id="1232801"/>
    <lineage>
        <taxon>Eukaryota</taxon>
        <taxon>Metazoa</taxon>
        <taxon>Ecdysozoa</taxon>
        <taxon>Arthropoda</taxon>
        <taxon>Crustacea</taxon>
        <taxon>Multicrustacea</taxon>
        <taxon>Cirripedia</taxon>
        <taxon>Thoracica</taxon>
        <taxon>Thoracicalcarea</taxon>
        <taxon>Balanomorpha</taxon>
        <taxon>Balanoidea</taxon>
        <taxon>Balanidae</taxon>
        <taxon>Amphibalaninae</taxon>
        <taxon>Amphibalanus</taxon>
    </lineage>
</organism>
<dbReference type="AlphaFoldDB" id="A0A6A4W2T7"/>
<reference evidence="23 24" key="1">
    <citation type="submission" date="2019-07" db="EMBL/GenBank/DDBJ databases">
        <title>Draft genome assembly of a fouling barnacle, Amphibalanus amphitrite (Darwin, 1854): The first reference genome for Thecostraca.</title>
        <authorList>
            <person name="Kim W."/>
        </authorList>
    </citation>
    <scope>NUCLEOTIDE SEQUENCE [LARGE SCALE GENOMIC DNA]</scope>
    <source>
        <strain evidence="23">SNU_AA5</strain>
        <tissue evidence="23">Soma without cirri and trophi</tissue>
    </source>
</reference>
<feature type="domain" description="GS" evidence="22">
    <location>
        <begin position="235"/>
        <end position="264"/>
    </location>
</feature>
<dbReference type="SUPFAM" id="SSF57302">
    <property type="entry name" value="Snake toxin-like"/>
    <property type="match status" value="1"/>
</dbReference>
<dbReference type="Proteomes" id="UP000440578">
    <property type="component" value="Unassembled WGS sequence"/>
</dbReference>
<protein>
    <recommendedName>
        <fullName evidence="5">receptor protein serine/threonine kinase</fullName>
        <ecNumber evidence="5">2.7.11.30</ecNumber>
    </recommendedName>
</protein>
<evidence type="ECO:0000256" key="14">
    <source>
        <dbReference type="ARBA" id="ARBA00022842"/>
    </source>
</evidence>
<dbReference type="PROSITE" id="PS00107">
    <property type="entry name" value="PROTEIN_KINASE_ATP"/>
    <property type="match status" value="1"/>
</dbReference>
<evidence type="ECO:0000256" key="11">
    <source>
        <dbReference type="ARBA" id="ARBA00022741"/>
    </source>
</evidence>
<feature type="binding site" evidence="18">
    <location>
        <position position="292"/>
    </location>
    <ligand>
        <name>ATP</name>
        <dbReference type="ChEBI" id="CHEBI:30616"/>
    </ligand>
</feature>
<evidence type="ECO:0000313" key="24">
    <source>
        <dbReference type="Proteomes" id="UP000440578"/>
    </source>
</evidence>
<dbReference type="InterPro" id="IPR045860">
    <property type="entry name" value="Snake_toxin-like_sf"/>
</dbReference>
<evidence type="ECO:0000259" key="21">
    <source>
        <dbReference type="PROSITE" id="PS50011"/>
    </source>
</evidence>
<dbReference type="Gene3D" id="3.30.200.20">
    <property type="entry name" value="Phosphorylase Kinase, domain 1"/>
    <property type="match status" value="1"/>
</dbReference>
<dbReference type="Pfam" id="PF07714">
    <property type="entry name" value="PK_Tyr_Ser-Thr"/>
    <property type="match status" value="1"/>
</dbReference>
<keyword evidence="12" id="KW-0418">Kinase</keyword>
<dbReference type="InterPro" id="IPR008271">
    <property type="entry name" value="Ser/Thr_kinase_AS"/>
</dbReference>
<dbReference type="SUPFAM" id="SSF56112">
    <property type="entry name" value="Protein kinase-like (PK-like)"/>
    <property type="match status" value="1"/>
</dbReference>
<evidence type="ECO:0000256" key="16">
    <source>
        <dbReference type="ARBA" id="ARBA00023136"/>
    </source>
</evidence>
<keyword evidence="24" id="KW-1185">Reference proteome</keyword>
<dbReference type="GO" id="GO:0071363">
    <property type="term" value="P:cellular response to growth factor stimulus"/>
    <property type="evidence" value="ECO:0007669"/>
    <property type="project" value="TreeGrafter"/>
</dbReference>
<evidence type="ECO:0000256" key="2">
    <source>
        <dbReference type="ARBA" id="ARBA00001946"/>
    </source>
</evidence>
<evidence type="ECO:0000256" key="4">
    <source>
        <dbReference type="ARBA" id="ARBA00009605"/>
    </source>
</evidence>
<comment type="cofactor">
    <cofactor evidence="1">
        <name>Mn(2+)</name>
        <dbReference type="ChEBI" id="CHEBI:29035"/>
    </cofactor>
</comment>
<evidence type="ECO:0000259" key="22">
    <source>
        <dbReference type="PROSITE" id="PS51256"/>
    </source>
</evidence>
<name>A0A6A4W2T7_AMPAM</name>
<dbReference type="GO" id="GO:0004675">
    <property type="term" value="F:transmembrane receptor protein serine/threonine kinase activity"/>
    <property type="evidence" value="ECO:0007669"/>
    <property type="project" value="UniProtKB-EC"/>
</dbReference>
<keyword evidence="11 18" id="KW-0547">Nucleotide-binding</keyword>
<dbReference type="GO" id="GO:0070724">
    <property type="term" value="C:BMP receptor complex"/>
    <property type="evidence" value="ECO:0007669"/>
    <property type="project" value="TreeGrafter"/>
</dbReference>
<dbReference type="FunFam" id="1.10.510.10:FF:000304">
    <property type="entry name" value="Receptor protein serine/threonine kinase"/>
    <property type="match status" value="1"/>
</dbReference>
<dbReference type="Gene3D" id="1.10.510.10">
    <property type="entry name" value="Transferase(Phosphotransferase) domain 1"/>
    <property type="match status" value="1"/>
</dbReference>
<evidence type="ECO:0000256" key="18">
    <source>
        <dbReference type="PROSITE-ProRule" id="PRU10141"/>
    </source>
</evidence>
<keyword evidence="6" id="KW-0723">Serine/threonine-protein kinase</keyword>
<evidence type="ECO:0000256" key="20">
    <source>
        <dbReference type="SAM" id="Phobius"/>
    </source>
</evidence>
<dbReference type="InterPro" id="IPR000333">
    <property type="entry name" value="TGFB_receptor"/>
</dbReference>
<feature type="domain" description="Protein kinase" evidence="21">
    <location>
        <begin position="265"/>
        <end position="556"/>
    </location>
</feature>
<evidence type="ECO:0000256" key="8">
    <source>
        <dbReference type="ARBA" id="ARBA00022692"/>
    </source>
</evidence>
<keyword evidence="13 18" id="KW-0067">ATP-binding</keyword>
<evidence type="ECO:0000256" key="12">
    <source>
        <dbReference type="ARBA" id="ARBA00022777"/>
    </source>
</evidence>
<dbReference type="SMART" id="SM00220">
    <property type="entry name" value="S_TKc"/>
    <property type="match status" value="1"/>
</dbReference>
<evidence type="ECO:0000256" key="13">
    <source>
        <dbReference type="ARBA" id="ARBA00022840"/>
    </source>
</evidence>
<evidence type="ECO:0000256" key="19">
    <source>
        <dbReference type="SAM" id="MobiDB-lite"/>
    </source>
</evidence>
<dbReference type="PROSITE" id="PS00108">
    <property type="entry name" value="PROTEIN_KINASE_ST"/>
    <property type="match status" value="1"/>
</dbReference>
<dbReference type="InterPro" id="IPR017441">
    <property type="entry name" value="Protein_kinase_ATP_BS"/>
</dbReference>
<dbReference type="Pfam" id="PF08515">
    <property type="entry name" value="TGF_beta_GS"/>
    <property type="match status" value="1"/>
</dbReference>
<dbReference type="InterPro" id="IPR011009">
    <property type="entry name" value="Kinase-like_dom_sf"/>
</dbReference>
<evidence type="ECO:0000256" key="15">
    <source>
        <dbReference type="ARBA" id="ARBA00022989"/>
    </source>
</evidence>
<dbReference type="PANTHER" id="PTHR23255">
    <property type="entry name" value="TRANSFORMING GROWTH FACTOR-BETA RECEPTOR TYPE I AND II"/>
    <property type="match status" value="1"/>
</dbReference>
<comment type="subcellular location">
    <subcellularLocation>
        <location evidence="3">Membrane</location>
        <topology evidence="3">Single-pass type I membrane protein</topology>
    </subcellularLocation>
</comment>
<dbReference type="SMART" id="SM00467">
    <property type="entry name" value="GS"/>
    <property type="match status" value="1"/>
</dbReference>
<evidence type="ECO:0000313" key="23">
    <source>
        <dbReference type="EMBL" id="KAF0300223.1"/>
    </source>
</evidence>
<dbReference type="InterPro" id="IPR003605">
    <property type="entry name" value="GS_dom"/>
</dbReference>